<comment type="caution">
    <text evidence="1">The sequence shown here is derived from an EMBL/GenBank/DDBJ whole genome shotgun (WGS) entry which is preliminary data.</text>
</comment>
<keyword evidence="2" id="KW-1185">Reference proteome</keyword>
<name>A0A1Y2H3X7_9FUNG</name>
<dbReference type="AlphaFoldDB" id="A0A1Y2H3X7"/>
<dbReference type="Proteomes" id="UP000193411">
    <property type="component" value="Unassembled WGS sequence"/>
</dbReference>
<dbReference type="EMBL" id="MCFL01000259">
    <property type="protein sequence ID" value="ORZ29258.1"/>
    <property type="molecule type" value="Genomic_DNA"/>
</dbReference>
<sequence length="229" mass="25211">MFAACGLVSRSLIAELNPSRRRFVVPIPALVGGITRIMTKVLHESVWAAHESAVVTLYGNGEDRRLVDDEGRVTRTRSRKTQARGSRREYATTTNTYGASCVWDNRPELAHVRDPTLVSQPSPPFVPPPAPWPDVQPAPQPERRLPVATRLPAHLPATERWSHAPIITCTTCLMPLSRHLTHHHLVHPSVPSTAGLACPPNHHDAGKFLADNTLAHHLVTGEPIPWVTS</sequence>
<protein>
    <submittedName>
        <fullName evidence="1">Uncharacterized protein</fullName>
    </submittedName>
</protein>
<gene>
    <name evidence="1" type="ORF">BCR44DRAFT_290518</name>
</gene>
<organism evidence="1 2">
    <name type="scientific">Catenaria anguillulae PL171</name>
    <dbReference type="NCBI Taxonomy" id="765915"/>
    <lineage>
        <taxon>Eukaryota</taxon>
        <taxon>Fungi</taxon>
        <taxon>Fungi incertae sedis</taxon>
        <taxon>Blastocladiomycota</taxon>
        <taxon>Blastocladiomycetes</taxon>
        <taxon>Blastocladiales</taxon>
        <taxon>Catenariaceae</taxon>
        <taxon>Catenaria</taxon>
    </lineage>
</organism>
<proteinExistence type="predicted"/>
<accession>A0A1Y2H3X7</accession>
<evidence type="ECO:0000313" key="1">
    <source>
        <dbReference type="EMBL" id="ORZ29258.1"/>
    </source>
</evidence>
<reference evidence="1 2" key="1">
    <citation type="submission" date="2016-07" db="EMBL/GenBank/DDBJ databases">
        <title>Pervasive Adenine N6-methylation of Active Genes in Fungi.</title>
        <authorList>
            <consortium name="DOE Joint Genome Institute"/>
            <person name="Mondo S.J."/>
            <person name="Dannebaum R.O."/>
            <person name="Kuo R.C."/>
            <person name="Labutti K."/>
            <person name="Haridas S."/>
            <person name="Kuo A."/>
            <person name="Salamov A."/>
            <person name="Ahrendt S.R."/>
            <person name="Lipzen A."/>
            <person name="Sullivan W."/>
            <person name="Andreopoulos W.B."/>
            <person name="Clum A."/>
            <person name="Lindquist E."/>
            <person name="Daum C."/>
            <person name="Ramamoorthy G.K."/>
            <person name="Gryganskyi A."/>
            <person name="Culley D."/>
            <person name="Magnuson J.K."/>
            <person name="James T.Y."/>
            <person name="O'Malley M.A."/>
            <person name="Stajich J.E."/>
            <person name="Spatafora J.W."/>
            <person name="Visel A."/>
            <person name="Grigoriev I.V."/>
        </authorList>
    </citation>
    <scope>NUCLEOTIDE SEQUENCE [LARGE SCALE GENOMIC DNA]</scope>
    <source>
        <strain evidence="1 2">PL171</strain>
    </source>
</reference>
<evidence type="ECO:0000313" key="2">
    <source>
        <dbReference type="Proteomes" id="UP000193411"/>
    </source>
</evidence>